<keyword evidence="5" id="KW-1185">Reference proteome</keyword>
<dbReference type="InterPro" id="IPR005814">
    <property type="entry name" value="Aminotrans_3"/>
</dbReference>
<dbReference type="GO" id="GO:0008483">
    <property type="term" value="F:transaminase activity"/>
    <property type="evidence" value="ECO:0007669"/>
    <property type="project" value="UniProtKB-KW"/>
</dbReference>
<dbReference type="Gene3D" id="3.40.640.10">
    <property type="entry name" value="Type I PLP-dependent aspartate aminotransferase-like (Major domain)"/>
    <property type="match status" value="1"/>
</dbReference>
<evidence type="ECO:0000313" key="5">
    <source>
        <dbReference type="Proteomes" id="UP000298781"/>
    </source>
</evidence>
<dbReference type="InterPro" id="IPR015421">
    <property type="entry name" value="PyrdxlP-dep_Trfase_major"/>
</dbReference>
<dbReference type="Pfam" id="PF00202">
    <property type="entry name" value="Aminotran_3"/>
    <property type="match status" value="1"/>
</dbReference>
<dbReference type="EMBL" id="CP039690">
    <property type="protein sequence ID" value="QCI64538.1"/>
    <property type="molecule type" value="Genomic_DNA"/>
</dbReference>
<dbReference type="Gene3D" id="3.90.1150.10">
    <property type="entry name" value="Aspartate Aminotransferase, domain 1"/>
    <property type="match status" value="1"/>
</dbReference>
<dbReference type="GO" id="GO:0030170">
    <property type="term" value="F:pyridoxal phosphate binding"/>
    <property type="evidence" value="ECO:0007669"/>
    <property type="project" value="InterPro"/>
</dbReference>
<keyword evidence="4" id="KW-0808">Transferase</keyword>
<reference evidence="4 5" key="1">
    <citation type="submission" date="2019-04" db="EMBL/GenBank/DDBJ databases">
        <title>Phreatobacter aquaticus sp. nov.</title>
        <authorList>
            <person name="Choi A."/>
        </authorList>
    </citation>
    <scope>NUCLEOTIDE SEQUENCE [LARGE SCALE GENOMIC DNA]</scope>
    <source>
        <strain evidence="4 5">KCTC 52518</strain>
    </source>
</reference>
<dbReference type="PANTHER" id="PTHR43713:SF3">
    <property type="entry name" value="GLUTAMATE-1-SEMIALDEHYDE 2,1-AMINOMUTASE 1, CHLOROPLASTIC-RELATED"/>
    <property type="match status" value="1"/>
</dbReference>
<keyword evidence="4" id="KW-0032">Aminotransferase</keyword>
<dbReference type="OrthoDB" id="9801052at2"/>
<dbReference type="KEGG" id="pstg:E8M01_10025"/>
<dbReference type="PANTHER" id="PTHR43713">
    <property type="entry name" value="GLUTAMATE-1-SEMIALDEHYDE 2,1-AMINOMUTASE"/>
    <property type="match status" value="1"/>
</dbReference>
<evidence type="ECO:0000256" key="3">
    <source>
        <dbReference type="RuleBase" id="RU003560"/>
    </source>
</evidence>
<comment type="similarity">
    <text evidence="3">Belongs to the class-III pyridoxal-phosphate-dependent aminotransferase family.</text>
</comment>
<sequence length="440" mass="47865">MLPNTASGQLYQRAVNVLVEGVSSASRGPANYAPYPPYMRRGAGSRLFDVDGNEYIDWMMSFGALPLGHAHPRIVEAVQREVVHGTHFATALEVEVEVAEMLVGLLPHADKIRFANTGTEACMAAFRLARGLTGRSKIVKFEGHYHGWYDAVLLNTNPQLPTTLGHPNDPIRIPDSSGLTLGSWADTIVVPWNDEAALTRVMAAHGRDVACVVTEGIMTNMGVIPAKEGYLKFIQAICKSHGALFYLDETVTGFRVGAGGCAELYGLKPDIVTYGKALGQGFPIAAICGPDWVMDGLEWGKVLHYGSHNAPRLGLYATKTMLEIMMEGGAVGFQQLQACGRKMANALREVINAQKRHPAIVQNVGSVFQIYFTDRDAITDYRDFCSHVDRNKFRLFANALLQSGIYMSPANTLHSLSSLAHSDADIQATAEAVARTLETL</sequence>
<accession>A0A4D7B1C5</accession>
<protein>
    <submittedName>
        <fullName evidence="4">Aspartate aminotransferase family protein</fullName>
    </submittedName>
</protein>
<dbReference type="InterPro" id="IPR015424">
    <property type="entry name" value="PyrdxlP-dep_Trfase"/>
</dbReference>
<evidence type="ECO:0000313" key="4">
    <source>
        <dbReference type="EMBL" id="QCI64538.1"/>
    </source>
</evidence>
<gene>
    <name evidence="4" type="ORF">E8M01_10025</name>
</gene>
<name>A0A4D7B1C5_9HYPH</name>
<comment type="cofactor">
    <cofactor evidence="1">
        <name>pyridoxal 5'-phosphate</name>
        <dbReference type="ChEBI" id="CHEBI:597326"/>
    </cofactor>
</comment>
<dbReference type="CDD" id="cd00610">
    <property type="entry name" value="OAT_like"/>
    <property type="match status" value="1"/>
</dbReference>
<dbReference type="InterPro" id="IPR015422">
    <property type="entry name" value="PyrdxlP-dep_Trfase_small"/>
</dbReference>
<proteinExistence type="inferred from homology"/>
<dbReference type="RefSeq" id="WP_136959991.1">
    <property type="nucleotide sequence ID" value="NZ_CP039690.1"/>
</dbReference>
<organism evidence="4 5">
    <name type="scientific">Phreatobacter stygius</name>
    <dbReference type="NCBI Taxonomy" id="1940610"/>
    <lineage>
        <taxon>Bacteria</taxon>
        <taxon>Pseudomonadati</taxon>
        <taxon>Pseudomonadota</taxon>
        <taxon>Alphaproteobacteria</taxon>
        <taxon>Hyphomicrobiales</taxon>
        <taxon>Phreatobacteraceae</taxon>
        <taxon>Phreatobacter</taxon>
    </lineage>
</organism>
<keyword evidence="2 3" id="KW-0663">Pyridoxal phosphate</keyword>
<dbReference type="AlphaFoldDB" id="A0A4D7B1C5"/>
<evidence type="ECO:0000256" key="1">
    <source>
        <dbReference type="ARBA" id="ARBA00001933"/>
    </source>
</evidence>
<evidence type="ECO:0000256" key="2">
    <source>
        <dbReference type="ARBA" id="ARBA00022898"/>
    </source>
</evidence>
<dbReference type="Proteomes" id="UP000298781">
    <property type="component" value="Chromosome"/>
</dbReference>
<dbReference type="SUPFAM" id="SSF53383">
    <property type="entry name" value="PLP-dependent transferases"/>
    <property type="match status" value="1"/>
</dbReference>